<sequence length="47" mass="5026">MPSGSAADAELYYTDKCRPDGMRNMRGGIDQIVKKPAADGAARAGRR</sequence>
<evidence type="ECO:0000313" key="2">
    <source>
        <dbReference type="Proteomes" id="UP000234789"/>
    </source>
</evidence>
<evidence type="ECO:0000313" key="1">
    <source>
        <dbReference type="EMBL" id="PLT45161.1"/>
    </source>
</evidence>
<organism evidence="1 2">
    <name type="scientific">Paenibacillus pasadenensis</name>
    <dbReference type="NCBI Taxonomy" id="217090"/>
    <lineage>
        <taxon>Bacteria</taxon>
        <taxon>Bacillati</taxon>
        <taxon>Bacillota</taxon>
        <taxon>Bacilli</taxon>
        <taxon>Bacillales</taxon>
        <taxon>Paenibacillaceae</taxon>
        <taxon>Paenibacillus</taxon>
    </lineage>
</organism>
<reference evidence="1 2" key="1">
    <citation type="submission" date="2017-05" db="EMBL/GenBank/DDBJ databases">
        <title>Functional genome analysis of Paenibacillus pasadenensis strain R16: insights on endophytic life style and antifungal activity.</title>
        <authorList>
            <person name="Passera A."/>
            <person name="Marcolungo L."/>
            <person name="Casati P."/>
            <person name="Brasca M."/>
            <person name="Quaglino F."/>
            <person name="Delledonne M."/>
        </authorList>
    </citation>
    <scope>NUCLEOTIDE SEQUENCE [LARGE SCALE GENOMIC DNA]</scope>
    <source>
        <strain evidence="1 2">R16</strain>
    </source>
</reference>
<protein>
    <submittedName>
        <fullName evidence="1">Uncharacterized protein</fullName>
    </submittedName>
</protein>
<gene>
    <name evidence="1" type="ORF">B8V81_3592</name>
</gene>
<dbReference type="AlphaFoldDB" id="A0A2N5N4A6"/>
<keyword evidence="2" id="KW-1185">Reference proteome</keyword>
<accession>A0A2N5N4A6</accession>
<name>A0A2N5N4A6_9BACL</name>
<comment type="caution">
    <text evidence="1">The sequence shown here is derived from an EMBL/GenBank/DDBJ whole genome shotgun (WGS) entry which is preliminary data.</text>
</comment>
<dbReference type="EMBL" id="NFEZ01000004">
    <property type="protein sequence ID" value="PLT45161.1"/>
    <property type="molecule type" value="Genomic_DNA"/>
</dbReference>
<proteinExistence type="predicted"/>
<dbReference type="Proteomes" id="UP000234789">
    <property type="component" value="Unassembled WGS sequence"/>
</dbReference>